<reference evidence="5 8" key="5">
    <citation type="submission" date="2020-02" db="EMBL/GenBank/DDBJ databases">
        <title>Newly sequenced genome of strain CSTR1 showed variability in Candidatus Kuenenia stuttgartiensis genomes.</title>
        <authorList>
            <person name="Ding C."/>
            <person name="Adrian L."/>
        </authorList>
    </citation>
    <scope>NUCLEOTIDE SEQUENCE [LARGE SCALE GENOMIC DNA]</scope>
    <source>
        <strain evidence="5 8">CSTR1</strain>
    </source>
</reference>
<keyword evidence="2 3" id="KW-0378">Hydrolase</keyword>
<proteinExistence type="inferred from homology"/>
<name>Q1PXN7_KUEST</name>
<dbReference type="InterPro" id="IPR038592">
    <property type="entry name" value="CheD-like_sf"/>
</dbReference>
<dbReference type="EMBL" id="LT934425">
    <property type="protein sequence ID" value="SOH05464.1"/>
    <property type="molecule type" value="Genomic_DNA"/>
</dbReference>
<comment type="catalytic activity">
    <reaction evidence="3">
        <text>L-glutaminyl-[protein] + H2O = L-glutamyl-[protein] + NH4(+)</text>
        <dbReference type="Rhea" id="RHEA:16441"/>
        <dbReference type="Rhea" id="RHEA-COMP:10207"/>
        <dbReference type="Rhea" id="RHEA-COMP:10208"/>
        <dbReference type="ChEBI" id="CHEBI:15377"/>
        <dbReference type="ChEBI" id="CHEBI:28938"/>
        <dbReference type="ChEBI" id="CHEBI:29973"/>
        <dbReference type="ChEBI" id="CHEBI:30011"/>
        <dbReference type="EC" id="3.5.1.44"/>
    </reaction>
</comment>
<reference evidence="4" key="1">
    <citation type="journal article" date="2006" name="Nature">
        <title>Deciphering the evolution and metabolism of an anammox bacterium from a community genome.</title>
        <authorList>
            <person name="Strous M."/>
            <person name="Pelletier E."/>
            <person name="Mangenot S."/>
            <person name="Rattei T."/>
            <person name="Lehner A."/>
            <person name="Taylor M.W."/>
            <person name="Horn M."/>
            <person name="Daims H."/>
            <person name="Bartol-Mavel D."/>
            <person name="Wincker P."/>
            <person name="Barbe V."/>
            <person name="Fonknechten N."/>
            <person name="Vallenet D."/>
            <person name="Segurens B."/>
            <person name="Schenowitz-Truong C."/>
            <person name="Medigue C."/>
            <person name="Collingro A."/>
            <person name="Snel B."/>
            <person name="Dutilh B.E."/>
            <person name="OpDenCamp H.J.M."/>
            <person name="vanDerDrift C."/>
            <person name="Cirpus I."/>
            <person name="vanDePas-Schoonen K.T."/>
            <person name="Harhangi H.R."/>
            <person name="vanNiftrik L."/>
            <person name="Schmid M."/>
            <person name="Keltjens J."/>
            <person name="vanDeVossenberg J."/>
            <person name="Kartal B."/>
            <person name="Meier H."/>
            <person name="Frishman D."/>
            <person name="Huynen M.A."/>
            <person name="Mewes H."/>
            <person name="Weissenbach J."/>
            <person name="Jetten M.S.M."/>
            <person name="Wagner M."/>
            <person name="LePaslier D."/>
        </authorList>
    </citation>
    <scope>NUCLEOTIDE SEQUENCE</scope>
</reference>
<dbReference type="PANTHER" id="PTHR35147">
    <property type="entry name" value="CHEMORECEPTOR GLUTAMINE DEAMIDASE CHED-RELATED"/>
    <property type="match status" value="1"/>
</dbReference>
<keyword evidence="7" id="KW-1185">Reference proteome</keyword>
<dbReference type="CDD" id="cd16352">
    <property type="entry name" value="CheD"/>
    <property type="match status" value="1"/>
</dbReference>
<dbReference type="AlphaFoldDB" id="Q1PXN7"/>
<dbReference type="RefSeq" id="WP_099326043.1">
    <property type="nucleotide sequence ID" value="NZ_CP049055.1"/>
</dbReference>
<reference evidence="4" key="2">
    <citation type="submission" date="2006-01" db="EMBL/GenBank/DDBJ databases">
        <authorList>
            <person name="Genoscope"/>
        </authorList>
    </citation>
    <scope>NUCLEOTIDE SEQUENCE</scope>
</reference>
<dbReference type="Pfam" id="PF03975">
    <property type="entry name" value="CheD"/>
    <property type="match status" value="1"/>
</dbReference>
<dbReference type="InterPro" id="IPR005659">
    <property type="entry name" value="Chemorcpt_Glu_NH3ase_CheD"/>
</dbReference>
<dbReference type="InterPro" id="IPR011324">
    <property type="entry name" value="Cytotoxic_necrot_fac-like_cat"/>
</dbReference>
<keyword evidence="1 3" id="KW-0145">Chemotaxis</keyword>
<evidence type="ECO:0000313" key="8">
    <source>
        <dbReference type="Proteomes" id="UP000501926"/>
    </source>
</evidence>
<evidence type="ECO:0000313" key="5">
    <source>
        <dbReference type="EMBL" id="QII13525.1"/>
    </source>
</evidence>
<reference evidence="7" key="4">
    <citation type="submission" date="2017-10" db="EMBL/GenBank/DDBJ databases">
        <authorList>
            <person name="Frank J."/>
        </authorList>
    </citation>
    <scope>NUCLEOTIDE SEQUENCE [LARGE SCALE GENOMIC DNA]</scope>
</reference>
<evidence type="ECO:0000256" key="2">
    <source>
        <dbReference type="ARBA" id="ARBA00022801"/>
    </source>
</evidence>
<evidence type="ECO:0000313" key="4">
    <source>
        <dbReference type="EMBL" id="CAJ71989.1"/>
    </source>
</evidence>
<protein>
    <recommendedName>
        <fullName evidence="3">Probable chemoreceptor glutamine deamidase CheD</fullName>
        <ecNumber evidence="3">3.5.1.44</ecNumber>
    </recommendedName>
</protein>
<organism evidence="4">
    <name type="scientific">Kuenenia stuttgartiensis</name>
    <dbReference type="NCBI Taxonomy" id="174633"/>
    <lineage>
        <taxon>Bacteria</taxon>
        <taxon>Pseudomonadati</taxon>
        <taxon>Planctomycetota</taxon>
        <taxon>Candidatus Brocadiia</taxon>
        <taxon>Candidatus Brocadiales</taxon>
        <taxon>Candidatus Brocadiaceae</taxon>
        <taxon>Candidatus Kuenenia</taxon>
    </lineage>
</organism>
<accession>Q1PXN7</accession>
<evidence type="ECO:0000313" key="6">
    <source>
        <dbReference type="EMBL" id="SOH05464.1"/>
    </source>
</evidence>
<dbReference type="Proteomes" id="UP000501926">
    <property type="component" value="Chromosome"/>
</dbReference>
<dbReference type="Gene3D" id="3.30.1330.200">
    <property type="match status" value="1"/>
</dbReference>
<keyword evidence="5" id="KW-0675">Receptor</keyword>
<evidence type="ECO:0000313" key="7">
    <source>
        <dbReference type="Proteomes" id="UP000221734"/>
    </source>
</evidence>
<dbReference type="PANTHER" id="PTHR35147:SF1">
    <property type="entry name" value="CHEMORECEPTOR GLUTAMINE DEAMIDASE CHED-RELATED"/>
    <property type="match status" value="1"/>
</dbReference>
<dbReference type="EMBL" id="CP049055">
    <property type="protein sequence ID" value="QII13525.1"/>
    <property type="molecule type" value="Genomic_DNA"/>
</dbReference>
<dbReference type="OrthoDB" id="9807202at2"/>
<dbReference type="HAMAP" id="MF_01440">
    <property type="entry name" value="CheD"/>
    <property type="match status" value="1"/>
</dbReference>
<comment type="function">
    <text evidence="3">Probably deamidates glutamine residues to glutamate on methyl-accepting chemotaxis receptors (MCPs), playing an important role in chemotaxis.</text>
</comment>
<evidence type="ECO:0000256" key="3">
    <source>
        <dbReference type="HAMAP-Rule" id="MF_01440"/>
    </source>
</evidence>
<gene>
    <name evidence="3 5" type="primary">cheD</name>
    <name evidence="5" type="ORF">KsCSTR_41460</name>
    <name evidence="6" type="ORF">KSMBR1_2985</name>
    <name evidence="4" type="ORF">kustc1244</name>
</gene>
<reference evidence="6" key="3">
    <citation type="submission" date="2017-10" db="EMBL/GenBank/DDBJ databases">
        <authorList>
            <person name="Banno H."/>
            <person name="Chua N.-H."/>
        </authorList>
    </citation>
    <scope>NUCLEOTIDE SEQUENCE [LARGE SCALE GENOMIC DNA]</scope>
    <source>
        <strain evidence="6">Kuenenia_mbr1_ru-nijmegen</strain>
    </source>
</reference>
<dbReference type="SUPFAM" id="SSF64438">
    <property type="entry name" value="CNF1/YfiH-like putative cysteine hydrolases"/>
    <property type="match status" value="1"/>
</dbReference>
<dbReference type="GO" id="GO:0006935">
    <property type="term" value="P:chemotaxis"/>
    <property type="evidence" value="ECO:0007669"/>
    <property type="project" value="UniProtKB-UniRule"/>
</dbReference>
<sequence length="160" mass="17088">MNDAPNIYTVGVGDAKIARAPNQLKTLLGSCIGIALYDPIVKVGGILHIMLPKKIGNDQKLTKYADPGLPFFIGQIIKNGGASKNTLLAKIFGGAKMFETAGKLINIGEKNEHEVRRILKEEGIKIVAAKTGGTKGYNIALDTTTGNVECRIFGEAVCIY</sequence>
<dbReference type="EC" id="3.5.1.44" evidence="3"/>
<dbReference type="Proteomes" id="UP000221734">
    <property type="component" value="Chromosome Kuenenia_stuttgartiensis_MBR1"/>
</dbReference>
<evidence type="ECO:0000256" key="1">
    <source>
        <dbReference type="ARBA" id="ARBA00022500"/>
    </source>
</evidence>
<dbReference type="KEGG" id="kst:KSMBR1_2985"/>
<dbReference type="GO" id="GO:0050568">
    <property type="term" value="F:protein-glutamine glutaminase activity"/>
    <property type="evidence" value="ECO:0007669"/>
    <property type="project" value="UniProtKB-UniRule"/>
</dbReference>
<comment type="similarity">
    <text evidence="3">Belongs to the CheD family.</text>
</comment>
<dbReference type="EMBL" id="CT573073">
    <property type="protein sequence ID" value="CAJ71989.1"/>
    <property type="molecule type" value="Genomic_DNA"/>
</dbReference>